<dbReference type="RefSeq" id="WP_192038956.1">
    <property type="nucleotide sequence ID" value="NZ_JACYWE010000004.1"/>
</dbReference>
<dbReference type="Gene3D" id="3.30.559.30">
    <property type="entry name" value="Nonribosomal peptide synthetase, condensation domain"/>
    <property type="match status" value="1"/>
</dbReference>
<sequence length="465" mass="49885">MIRTALSEWNATGGIPVIVAPAPRPGSAPHEHPASFLQLDHLRAASASRAAGQPYRAFIGGLTRIDRPLDRAALAAAVTGFSITHENTRTVFEERDGSYARLVHPPDGIETMLSADNPVCSADAARHIAEHLARQCVPWSAPGCAFGAIDHGGSFTLYYGADHALTDGISHGLALGELAQRYLAHADDAAFTFPAELAQPHTAYPLRESEAARRFASDPGLHQRWAGIFALGDWRIPRFPLDLGLPPGETAPVRIISHHLLDDAGATAFEQACARDGARPSGAIFAVLALAEHQLTGSTTYFGLTVLSTRSPEHALAQGWFCNFVPVAFPLPSDLSFTALLPRAQASFDTAKDLAPTPVHAVLARFIAEGRLAPPTSTPQMVNYLDTRHMPGAGTEAHRNGLIFTGEGRTSNANMWLVRTEDGLFLSSQTPSTPRAQEVLARYFATVRDIMSSIARTGEHRPSVL</sequence>
<evidence type="ECO:0000313" key="1">
    <source>
        <dbReference type="EMBL" id="MBD8506482.1"/>
    </source>
</evidence>
<proteinExistence type="predicted"/>
<dbReference type="AlphaFoldDB" id="A0A927PMG4"/>
<evidence type="ECO:0000313" key="2">
    <source>
        <dbReference type="Proteomes" id="UP000642993"/>
    </source>
</evidence>
<dbReference type="Proteomes" id="UP000642993">
    <property type="component" value="Unassembled WGS sequence"/>
</dbReference>
<accession>A0A927PMG4</accession>
<reference evidence="1" key="1">
    <citation type="submission" date="2020-09" db="EMBL/GenBank/DDBJ databases">
        <title>Hoyosella lacisalsi sp. nov., a halotolerant actinobacterium isolated from soil of Lake Gudzhirganskoe.</title>
        <authorList>
            <person name="Yang Q."/>
            <person name="Guo P.Y."/>
            <person name="Liu S.W."/>
            <person name="Li F.N."/>
            <person name="Sun C.H."/>
        </authorList>
    </citation>
    <scope>NUCLEOTIDE SEQUENCE</scope>
    <source>
        <strain evidence="1">G463</strain>
    </source>
</reference>
<keyword evidence="2" id="KW-1185">Reference proteome</keyword>
<dbReference type="InterPro" id="IPR023213">
    <property type="entry name" value="CAT-like_dom_sf"/>
</dbReference>
<comment type="caution">
    <text evidence="1">The sequence shown here is derived from an EMBL/GenBank/DDBJ whole genome shotgun (WGS) entry which is preliminary data.</text>
</comment>
<protein>
    <recommendedName>
        <fullName evidence="3">Acyltransferase</fullName>
    </recommendedName>
</protein>
<dbReference type="Gene3D" id="3.30.559.10">
    <property type="entry name" value="Chloramphenicol acetyltransferase-like domain"/>
    <property type="match status" value="1"/>
</dbReference>
<evidence type="ECO:0008006" key="3">
    <source>
        <dbReference type="Google" id="ProtNLM"/>
    </source>
</evidence>
<organism evidence="1 2">
    <name type="scientific">Lolliginicoccus lacisalsi</name>
    <dbReference type="NCBI Taxonomy" id="2742202"/>
    <lineage>
        <taxon>Bacteria</taxon>
        <taxon>Bacillati</taxon>
        <taxon>Actinomycetota</taxon>
        <taxon>Actinomycetes</taxon>
        <taxon>Mycobacteriales</taxon>
        <taxon>Hoyosellaceae</taxon>
        <taxon>Lolliginicoccus</taxon>
    </lineage>
</organism>
<name>A0A927PMG4_9ACTN</name>
<dbReference type="SUPFAM" id="SSF52777">
    <property type="entry name" value="CoA-dependent acyltransferases"/>
    <property type="match status" value="2"/>
</dbReference>
<dbReference type="EMBL" id="JACYWE010000004">
    <property type="protein sequence ID" value="MBD8506482.1"/>
    <property type="molecule type" value="Genomic_DNA"/>
</dbReference>
<gene>
    <name evidence="1" type="ORF">HT102_08295</name>
</gene>